<proteinExistence type="predicted"/>
<protein>
    <submittedName>
        <fullName evidence="1">Uncharacterized protein</fullName>
    </submittedName>
</protein>
<accession>A0A9D1IUG3</accession>
<reference evidence="1" key="2">
    <citation type="journal article" date="2021" name="PeerJ">
        <title>Extensive microbial diversity within the chicken gut microbiome revealed by metagenomics and culture.</title>
        <authorList>
            <person name="Gilroy R."/>
            <person name="Ravi A."/>
            <person name="Getino M."/>
            <person name="Pursley I."/>
            <person name="Horton D.L."/>
            <person name="Alikhan N.F."/>
            <person name="Baker D."/>
            <person name="Gharbi K."/>
            <person name="Hall N."/>
            <person name="Watson M."/>
            <person name="Adriaenssens E.M."/>
            <person name="Foster-Nyarko E."/>
            <person name="Jarju S."/>
            <person name="Secka A."/>
            <person name="Antonio M."/>
            <person name="Oren A."/>
            <person name="Chaudhuri R.R."/>
            <person name="La Ragione R."/>
            <person name="Hildebrand F."/>
            <person name="Pallen M.J."/>
        </authorList>
    </citation>
    <scope>NUCLEOTIDE SEQUENCE</scope>
    <source>
        <strain evidence="1">CHK191-8634</strain>
    </source>
</reference>
<comment type="caution">
    <text evidence="1">The sequence shown here is derived from an EMBL/GenBank/DDBJ whole genome shotgun (WGS) entry which is preliminary data.</text>
</comment>
<dbReference type="EMBL" id="DVMR01000046">
    <property type="protein sequence ID" value="HIU43748.1"/>
    <property type="molecule type" value="Genomic_DNA"/>
</dbReference>
<dbReference type="Proteomes" id="UP000824073">
    <property type="component" value="Unassembled WGS sequence"/>
</dbReference>
<gene>
    <name evidence="1" type="ORF">IAB67_05560</name>
</gene>
<sequence>MNKKALAILCGSLVCPLRVGRRALILCQGQLIRTSRVVAIRCDTSEEARFETLDTRYTLILKPAPKPAAIPVAPLPFAA</sequence>
<name>A0A9D1IUG3_9CLOT</name>
<organism evidence="1 2">
    <name type="scientific">Candidatus Ventrousia excrementavium</name>
    <dbReference type="NCBI Taxonomy" id="2840961"/>
    <lineage>
        <taxon>Bacteria</taxon>
        <taxon>Bacillati</taxon>
        <taxon>Bacillota</taxon>
        <taxon>Clostridia</taxon>
        <taxon>Eubacteriales</taxon>
        <taxon>Clostridiaceae</taxon>
        <taxon>Clostridiaceae incertae sedis</taxon>
        <taxon>Candidatus Ventrousia</taxon>
    </lineage>
</organism>
<reference evidence="1" key="1">
    <citation type="submission" date="2020-10" db="EMBL/GenBank/DDBJ databases">
        <authorList>
            <person name="Gilroy R."/>
        </authorList>
    </citation>
    <scope>NUCLEOTIDE SEQUENCE</scope>
    <source>
        <strain evidence="1">CHK191-8634</strain>
    </source>
</reference>
<dbReference type="AlphaFoldDB" id="A0A9D1IUG3"/>
<evidence type="ECO:0000313" key="2">
    <source>
        <dbReference type="Proteomes" id="UP000824073"/>
    </source>
</evidence>
<evidence type="ECO:0000313" key="1">
    <source>
        <dbReference type="EMBL" id="HIU43748.1"/>
    </source>
</evidence>